<feature type="compositionally biased region" description="Basic and acidic residues" evidence="1">
    <location>
        <begin position="266"/>
        <end position="277"/>
    </location>
</feature>
<sequence>MATIPLQLAQRRLDTGSVVSYPNSSPVGAAMQGFGDELSAVAERFRQQKQQQDAFDAEVIGRELNGQIAQAEKQAIQNAPADGRGLHDAMYGQVDPRNGVVKPGLFDKIFDSTVPKMPESERANFIRQKEALRLAGSARMAEQQYARRQDYEQAEWSKAQAAELNAIVQSNPDDTATFEAIRQSGFDFIAKMGNPVARQAAETAWRSNTAKALAQAMIAKDPGRAVELLGAEPAAKATDGAINGETTGAEGGTDLSAKNQNSPASGDDRLADLRPDDRAALARLAGASVAQN</sequence>
<gene>
    <name evidence="2" type="ORF">BQ8794_70247</name>
</gene>
<evidence type="ECO:0000313" key="3">
    <source>
        <dbReference type="Proteomes" id="UP000188388"/>
    </source>
</evidence>
<dbReference type="STRING" id="1631249.BQ8794_70247"/>
<organism evidence="2 3">
    <name type="scientific">Mesorhizobium prunaredense</name>
    <dbReference type="NCBI Taxonomy" id="1631249"/>
    <lineage>
        <taxon>Bacteria</taxon>
        <taxon>Pseudomonadati</taxon>
        <taxon>Pseudomonadota</taxon>
        <taxon>Alphaproteobacteria</taxon>
        <taxon>Hyphomicrobiales</taxon>
        <taxon>Phyllobacteriaceae</taxon>
        <taxon>Mesorhizobium</taxon>
    </lineage>
</organism>
<dbReference type="RefSeq" id="WP_174654557.1">
    <property type="nucleotide sequence ID" value="NZ_FTPD01000067.1"/>
</dbReference>
<protein>
    <submittedName>
        <fullName evidence="2">Uncharacterized protein</fullName>
    </submittedName>
</protein>
<keyword evidence="3" id="KW-1185">Reference proteome</keyword>
<reference evidence="3" key="1">
    <citation type="submission" date="2017-01" db="EMBL/GenBank/DDBJ databases">
        <authorList>
            <person name="Brunel B."/>
        </authorList>
    </citation>
    <scope>NUCLEOTIDE SEQUENCE [LARGE SCALE GENOMIC DNA]</scope>
</reference>
<evidence type="ECO:0000256" key="1">
    <source>
        <dbReference type="SAM" id="MobiDB-lite"/>
    </source>
</evidence>
<accession>A0A1R3VHE7</accession>
<dbReference type="AlphaFoldDB" id="A0A1R3VHE7"/>
<evidence type="ECO:0000313" key="2">
    <source>
        <dbReference type="EMBL" id="SIT59317.1"/>
    </source>
</evidence>
<name>A0A1R3VHE7_9HYPH</name>
<feature type="region of interest" description="Disordered" evidence="1">
    <location>
        <begin position="237"/>
        <end position="277"/>
    </location>
</feature>
<dbReference type="EMBL" id="FTPD01000067">
    <property type="protein sequence ID" value="SIT59317.1"/>
    <property type="molecule type" value="Genomic_DNA"/>
</dbReference>
<dbReference type="Proteomes" id="UP000188388">
    <property type="component" value="Unassembled WGS sequence"/>
</dbReference>
<proteinExistence type="predicted"/>